<accession>A0A1F8B7I8</accession>
<protein>
    <submittedName>
        <fullName evidence="1">Uncharacterized protein</fullName>
    </submittedName>
</protein>
<dbReference type="Proteomes" id="UP000176404">
    <property type="component" value="Unassembled WGS sequence"/>
</dbReference>
<evidence type="ECO:0000313" key="1">
    <source>
        <dbReference type="EMBL" id="OGM59971.1"/>
    </source>
</evidence>
<evidence type="ECO:0000313" key="2">
    <source>
        <dbReference type="Proteomes" id="UP000176404"/>
    </source>
</evidence>
<name>A0A1F8B7I8_9BACT</name>
<reference evidence="1 2" key="1">
    <citation type="journal article" date="2016" name="Nat. Commun.">
        <title>Thousands of microbial genomes shed light on interconnected biogeochemical processes in an aquifer system.</title>
        <authorList>
            <person name="Anantharaman K."/>
            <person name="Brown C.T."/>
            <person name="Hug L.A."/>
            <person name="Sharon I."/>
            <person name="Castelle C.J."/>
            <person name="Probst A.J."/>
            <person name="Thomas B.C."/>
            <person name="Singh A."/>
            <person name="Wilkins M.J."/>
            <person name="Karaoz U."/>
            <person name="Brodie E.L."/>
            <person name="Williams K.H."/>
            <person name="Hubbard S.S."/>
            <person name="Banfield J.F."/>
        </authorList>
    </citation>
    <scope>NUCLEOTIDE SEQUENCE [LARGE SCALE GENOMIC DNA]</scope>
</reference>
<dbReference type="EMBL" id="MGHD01000010">
    <property type="protein sequence ID" value="OGM59971.1"/>
    <property type="molecule type" value="Genomic_DNA"/>
</dbReference>
<dbReference type="AlphaFoldDB" id="A0A1F8B7I8"/>
<organism evidence="1 2">
    <name type="scientific">Candidatus Woesebacteria bacterium RIFCSPLOWO2_01_FULL_39_10b</name>
    <dbReference type="NCBI Taxonomy" id="1802517"/>
    <lineage>
        <taxon>Bacteria</taxon>
        <taxon>Candidatus Woeseibacteriota</taxon>
    </lineage>
</organism>
<dbReference type="STRING" id="1802517.A2892_03675"/>
<comment type="caution">
    <text evidence="1">The sequence shown here is derived from an EMBL/GenBank/DDBJ whole genome shotgun (WGS) entry which is preliminary data.</text>
</comment>
<sequence>MTERFIKDGKLTEEGRQLAGEMNNAQCDRRPCYFCGGRDSETKDPGGNSCPAAGKLNTAKQVDEIMTIYLGRAPKMEAVSALLSRRRP</sequence>
<proteinExistence type="predicted"/>
<gene>
    <name evidence="1" type="ORF">A2892_03675</name>
</gene>